<reference evidence="2" key="1">
    <citation type="submission" date="2025-08" db="UniProtKB">
        <authorList>
            <consortium name="RefSeq"/>
        </authorList>
    </citation>
    <scope>IDENTIFICATION</scope>
    <source>
        <tissue evidence="2">Testes</tissue>
    </source>
</reference>
<dbReference type="PANTHER" id="PTHR21040">
    <property type="entry name" value="BCDNA.GH04120"/>
    <property type="match status" value="1"/>
</dbReference>
<dbReference type="SUPFAM" id="SSF51445">
    <property type="entry name" value="(Trans)glycosidases"/>
    <property type="match status" value="1"/>
</dbReference>
<evidence type="ECO:0000313" key="2">
    <source>
        <dbReference type="RefSeq" id="XP_006819002.1"/>
    </source>
</evidence>
<accession>A0ABM0MG61</accession>
<keyword evidence="1" id="KW-1185">Reference proteome</keyword>
<dbReference type="GeneID" id="102804290"/>
<feature type="non-terminal residue" evidence="2">
    <location>
        <position position="79"/>
    </location>
</feature>
<protein>
    <submittedName>
        <fullName evidence="2">Hexosaminidase D-like</fullName>
    </submittedName>
</protein>
<dbReference type="Proteomes" id="UP000694865">
    <property type="component" value="Unplaced"/>
</dbReference>
<gene>
    <name evidence="2" type="primary">LOC102804290</name>
</gene>
<dbReference type="InterPro" id="IPR017853">
    <property type="entry name" value="GH"/>
</dbReference>
<dbReference type="RefSeq" id="XP_006819002.1">
    <property type="nucleotide sequence ID" value="XM_006818939.1"/>
</dbReference>
<dbReference type="InterPro" id="IPR038901">
    <property type="entry name" value="HEXDC-like"/>
</dbReference>
<dbReference type="PANTHER" id="PTHR21040:SF8">
    <property type="entry name" value="BCDNA.GH04120"/>
    <property type="match status" value="1"/>
</dbReference>
<dbReference type="Gene3D" id="3.20.20.80">
    <property type="entry name" value="Glycosidases"/>
    <property type="match status" value="1"/>
</dbReference>
<evidence type="ECO:0000313" key="1">
    <source>
        <dbReference type="Proteomes" id="UP000694865"/>
    </source>
</evidence>
<organism evidence="1 2">
    <name type="scientific">Saccoglossus kowalevskii</name>
    <name type="common">Acorn worm</name>
    <dbReference type="NCBI Taxonomy" id="10224"/>
    <lineage>
        <taxon>Eukaryota</taxon>
        <taxon>Metazoa</taxon>
        <taxon>Hemichordata</taxon>
        <taxon>Enteropneusta</taxon>
        <taxon>Harrimaniidae</taxon>
        <taxon>Saccoglossus</taxon>
    </lineage>
</organism>
<sequence>MASFSASDPVYYDTIVVQHPDLYYRLVHLDLKGAPPKISYLQQMIPLFAKWGANGLLVEYEDMFPYKGELSTLAAADAY</sequence>
<name>A0ABM0MG61_SACKO</name>
<proteinExistence type="predicted"/>